<gene>
    <name evidence="2" type="ORF">ODALV1_LOCUS28097</name>
</gene>
<evidence type="ECO:0000313" key="2">
    <source>
        <dbReference type="EMBL" id="CAL8140003.1"/>
    </source>
</evidence>
<feature type="transmembrane region" description="Helical" evidence="1">
    <location>
        <begin position="74"/>
        <end position="98"/>
    </location>
</feature>
<evidence type="ECO:0000256" key="1">
    <source>
        <dbReference type="SAM" id="Phobius"/>
    </source>
</evidence>
<dbReference type="Proteomes" id="UP001642540">
    <property type="component" value="Unassembled WGS sequence"/>
</dbReference>
<keyword evidence="1" id="KW-0812">Transmembrane</keyword>
<keyword evidence="1" id="KW-0472">Membrane</keyword>
<keyword evidence="3" id="KW-1185">Reference proteome</keyword>
<protein>
    <submittedName>
        <fullName evidence="2">Uncharacterized protein</fullName>
    </submittedName>
</protein>
<accession>A0ABP1S037</accession>
<comment type="caution">
    <text evidence="2">The sequence shown here is derived from an EMBL/GenBank/DDBJ whole genome shotgun (WGS) entry which is preliminary data.</text>
</comment>
<keyword evidence="1" id="KW-1133">Transmembrane helix</keyword>
<organism evidence="2 3">
    <name type="scientific">Orchesella dallaii</name>
    <dbReference type="NCBI Taxonomy" id="48710"/>
    <lineage>
        <taxon>Eukaryota</taxon>
        <taxon>Metazoa</taxon>
        <taxon>Ecdysozoa</taxon>
        <taxon>Arthropoda</taxon>
        <taxon>Hexapoda</taxon>
        <taxon>Collembola</taxon>
        <taxon>Entomobryomorpha</taxon>
        <taxon>Entomobryoidea</taxon>
        <taxon>Orchesellidae</taxon>
        <taxon>Orchesellinae</taxon>
        <taxon>Orchesella</taxon>
    </lineage>
</organism>
<proteinExistence type="predicted"/>
<name>A0ABP1S037_9HEXA</name>
<dbReference type="EMBL" id="CAXLJM020000133">
    <property type="protein sequence ID" value="CAL8140003.1"/>
    <property type="molecule type" value="Genomic_DNA"/>
</dbReference>
<evidence type="ECO:0000313" key="3">
    <source>
        <dbReference type="Proteomes" id="UP001642540"/>
    </source>
</evidence>
<reference evidence="2 3" key="1">
    <citation type="submission" date="2024-08" db="EMBL/GenBank/DDBJ databases">
        <authorList>
            <person name="Cucini C."/>
            <person name="Frati F."/>
        </authorList>
    </citation>
    <scope>NUCLEOTIDE SEQUENCE [LARGE SCALE GENOMIC DNA]</scope>
</reference>
<sequence length="194" mass="21517">MSSRPPCSAFGTNDCNSCVESLCNFVVYENGMSDCVEFVSGAVLEWIRSGTVQLCISTTTSRWMPSNLSSSNDALFVINIVALTIFFLMIMIGIGWGARRWFRRHQRAMPVLPQRWVNQPNGPAAPDNQPNIPLEEFLAQPPPADHARQHATGLNSLLFDSPSVANLEFINLDFPIPDTLQISTVLNPFDEAFV</sequence>